<dbReference type="InterPro" id="IPR036736">
    <property type="entry name" value="ACP-like_sf"/>
</dbReference>
<evidence type="ECO:0000259" key="4">
    <source>
        <dbReference type="PROSITE" id="PS50075"/>
    </source>
</evidence>
<dbReference type="SUPFAM" id="SSF52777">
    <property type="entry name" value="CoA-dependent acyltransferases"/>
    <property type="match status" value="1"/>
</dbReference>
<keyword evidence="1" id="KW-0596">Phosphopantetheine</keyword>
<gene>
    <name evidence="5" type="ORF">SI65_06129</name>
</gene>
<dbReference type="GO" id="GO:0043041">
    <property type="term" value="P:amino acid activation for nonribosomal peptide biosynthetic process"/>
    <property type="evidence" value="ECO:0007669"/>
    <property type="project" value="TreeGrafter"/>
</dbReference>
<evidence type="ECO:0000313" key="5">
    <source>
        <dbReference type="EMBL" id="ODM18258.1"/>
    </source>
</evidence>
<dbReference type="EMBL" id="JXNT01000006">
    <property type="protein sequence ID" value="ODM18258.1"/>
    <property type="molecule type" value="Genomic_DNA"/>
</dbReference>
<dbReference type="PROSITE" id="PS50075">
    <property type="entry name" value="CARRIER"/>
    <property type="match status" value="1"/>
</dbReference>
<dbReference type="STRING" id="573508.A0A1E3BBJ7"/>
<dbReference type="InterPro" id="IPR001242">
    <property type="entry name" value="Condensation_dom"/>
</dbReference>
<dbReference type="Gene3D" id="1.10.1200.10">
    <property type="entry name" value="ACP-like"/>
    <property type="match status" value="1"/>
</dbReference>
<name>A0A1E3BBJ7_ASPCR</name>
<keyword evidence="6" id="KW-1185">Reference proteome</keyword>
<evidence type="ECO:0000256" key="3">
    <source>
        <dbReference type="ARBA" id="ARBA00022598"/>
    </source>
</evidence>
<sequence>MPLAQISLNDNFMRLGGDSIAAMRLASAARARGFPLSTGTVFQHPTLEAMSDVAEALTASQQQRQLSFEPFSDVESIMPKTNFSMKLYSHKSGSPNPRLNQTRGWSNYLVFDFDGPIDLRRFEQACTQLLPKRPQFNFVRMQLYSNDGAEQFFSRMLAGSEMTSIINPASKKSANVMNTMIMEMIPFVAFRNHGITAVTVAKAALALVLAELAATSDVVYGHMVLGRNLPLDGVESVMGLCLNIVPVRANMNNMNTILDLLQTTQQQQTDTIPHESMGFRQIIDKCTDWPSGTRLNSVFQYQEFGGGEELAPGRSVPVEGVLNSEQPERRPRGDDLPIAREFAEDAMRRLALKVEMIARDVEASLSVEELCAQEARIPLTELPTSNGDVNGSLVEGVVNGINGATAGANGVHEEPGEDHFVKEDINLLASMPMS</sequence>
<dbReference type="GO" id="GO:0005737">
    <property type="term" value="C:cytoplasm"/>
    <property type="evidence" value="ECO:0007669"/>
    <property type="project" value="TreeGrafter"/>
</dbReference>
<evidence type="ECO:0000256" key="2">
    <source>
        <dbReference type="ARBA" id="ARBA00022553"/>
    </source>
</evidence>
<dbReference type="PANTHER" id="PTHR45527">
    <property type="entry name" value="NONRIBOSOMAL PEPTIDE SYNTHETASE"/>
    <property type="match status" value="1"/>
</dbReference>
<comment type="caution">
    <text evidence="5">The sequence shown here is derived from an EMBL/GenBank/DDBJ whole genome shotgun (WGS) entry which is preliminary data.</text>
</comment>
<dbReference type="Proteomes" id="UP000094569">
    <property type="component" value="Unassembled WGS sequence"/>
</dbReference>
<dbReference type="GO" id="GO:0044550">
    <property type="term" value="P:secondary metabolite biosynthetic process"/>
    <property type="evidence" value="ECO:0007669"/>
    <property type="project" value="TreeGrafter"/>
</dbReference>
<keyword evidence="2" id="KW-0597">Phosphoprotein</keyword>
<dbReference type="PANTHER" id="PTHR45527:SF16">
    <property type="entry name" value="NONRIBOSOMAL PEPTIDE SYNTHASE ATNA-RELATED"/>
    <property type="match status" value="1"/>
</dbReference>
<dbReference type="InterPro" id="IPR009081">
    <property type="entry name" value="PP-bd_ACP"/>
</dbReference>
<evidence type="ECO:0000256" key="1">
    <source>
        <dbReference type="ARBA" id="ARBA00022450"/>
    </source>
</evidence>
<dbReference type="InterPro" id="IPR006162">
    <property type="entry name" value="Ppantetheine_attach_site"/>
</dbReference>
<keyword evidence="3" id="KW-0436">Ligase</keyword>
<dbReference type="AlphaFoldDB" id="A0A1E3BBJ7"/>
<evidence type="ECO:0000313" key="6">
    <source>
        <dbReference type="Proteomes" id="UP000094569"/>
    </source>
</evidence>
<proteinExistence type="predicted"/>
<dbReference type="Pfam" id="PF00668">
    <property type="entry name" value="Condensation"/>
    <property type="match status" value="1"/>
</dbReference>
<dbReference type="GO" id="GO:0016874">
    <property type="term" value="F:ligase activity"/>
    <property type="evidence" value="ECO:0007669"/>
    <property type="project" value="UniProtKB-KW"/>
</dbReference>
<dbReference type="PROSITE" id="PS00012">
    <property type="entry name" value="PHOSPHOPANTETHEINE"/>
    <property type="match status" value="1"/>
</dbReference>
<dbReference type="Pfam" id="PF00550">
    <property type="entry name" value="PP-binding"/>
    <property type="match status" value="1"/>
</dbReference>
<organism evidence="5 6">
    <name type="scientific">Aspergillus cristatus</name>
    <name type="common">Chinese Fuzhuan brick tea-fermentation fungus</name>
    <name type="synonym">Eurotium cristatum</name>
    <dbReference type="NCBI Taxonomy" id="573508"/>
    <lineage>
        <taxon>Eukaryota</taxon>
        <taxon>Fungi</taxon>
        <taxon>Dikarya</taxon>
        <taxon>Ascomycota</taxon>
        <taxon>Pezizomycotina</taxon>
        <taxon>Eurotiomycetes</taxon>
        <taxon>Eurotiomycetidae</taxon>
        <taxon>Eurotiales</taxon>
        <taxon>Aspergillaceae</taxon>
        <taxon>Aspergillus</taxon>
        <taxon>Aspergillus subgen. Aspergillus</taxon>
    </lineage>
</organism>
<dbReference type="VEuPathDB" id="FungiDB:SI65_06129"/>
<reference evidence="5 6" key="1">
    <citation type="journal article" date="2016" name="BMC Genomics">
        <title>Comparative genomic and transcriptomic analyses of the Fuzhuan brick tea-fermentation fungus Aspergillus cristatus.</title>
        <authorList>
            <person name="Ge Y."/>
            <person name="Wang Y."/>
            <person name="Liu Y."/>
            <person name="Tan Y."/>
            <person name="Ren X."/>
            <person name="Zhang X."/>
            <person name="Hyde K.D."/>
            <person name="Liu Y."/>
            <person name="Liu Z."/>
        </authorList>
    </citation>
    <scope>NUCLEOTIDE SEQUENCE [LARGE SCALE GENOMIC DNA]</scope>
    <source>
        <strain evidence="5 6">GZAAS20.1005</strain>
    </source>
</reference>
<accession>A0A1E3BBJ7</accession>
<dbReference type="GO" id="GO:0031177">
    <property type="term" value="F:phosphopantetheine binding"/>
    <property type="evidence" value="ECO:0007669"/>
    <property type="project" value="TreeGrafter"/>
</dbReference>
<dbReference type="Gene3D" id="3.30.559.30">
    <property type="entry name" value="Nonribosomal peptide synthetase, condensation domain"/>
    <property type="match status" value="1"/>
</dbReference>
<protein>
    <recommendedName>
        <fullName evidence="4">Carrier domain-containing protein</fullName>
    </recommendedName>
</protein>
<dbReference type="OrthoDB" id="4510783at2759"/>
<feature type="domain" description="Carrier" evidence="4">
    <location>
        <begin position="1"/>
        <end position="58"/>
    </location>
</feature>
<dbReference type="SUPFAM" id="SSF47336">
    <property type="entry name" value="ACP-like"/>
    <property type="match status" value="1"/>
</dbReference>